<evidence type="ECO:0000313" key="1">
    <source>
        <dbReference type="EMBL" id="GFO11930.1"/>
    </source>
</evidence>
<accession>A0AAV4AXE0</accession>
<comment type="caution">
    <text evidence="1">The sequence shown here is derived from an EMBL/GenBank/DDBJ whole genome shotgun (WGS) entry which is preliminary data.</text>
</comment>
<reference evidence="1 2" key="1">
    <citation type="journal article" date="2021" name="Elife">
        <title>Chloroplast acquisition without the gene transfer in kleptoplastic sea slugs, Plakobranchus ocellatus.</title>
        <authorList>
            <person name="Maeda T."/>
            <person name="Takahashi S."/>
            <person name="Yoshida T."/>
            <person name="Shimamura S."/>
            <person name="Takaki Y."/>
            <person name="Nagai Y."/>
            <person name="Toyoda A."/>
            <person name="Suzuki Y."/>
            <person name="Arimoto A."/>
            <person name="Ishii H."/>
            <person name="Satoh N."/>
            <person name="Nishiyama T."/>
            <person name="Hasebe M."/>
            <person name="Maruyama T."/>
            <person name="Minagawa J."/>
            <person name="Obokata J."/>
            <person name="Shigenobu S."/>
        </authorList>
    </citation>
    <scope>NUCLEOTIDE SEQUENCE [LARGE SCALE GENOMIC DNA]</scope>
</reference>
<dbReference type="EMBL" id="BLXT01004368">
    <property type="protein sequence ID" value="GFO11930.1"/>
    <property type="molecule type" value="Genomic_DNA"/>
</dbReference>
<gene>
    <name evidence="1" type="ORF">PoB_003843500</name>
</gene>
<evidence type="ECO:0000313" key="2">
    <source>
        <dbReference type="Proteomes" id="UP000735302"/>
    </source>
</evidence>
<sequence length="87" mass="9727">MARGKRSPGGGQAHVVDKFHLHQTFNSESDSGQPMNIAEKSTVAMERRPLRQVYPAVLVNMVRQAQPEPPMLFDSIPSAFLLGFQYE</sequence>
<dbReference type="Proteomes" id="UP000735302">
    <property type="component" value="Unassembled WGS sequence"/>
</dbReference>
<organism evidence="1 2">
    <name type="scientific">Plakobranchus ocellatus</name>
    <dbReference type="NCBI Taxonomy" id="259542"/>
    <lineage>
        <taxon>Eukaryota</taxon>
        <taxon>Metazoa</taxon>
        <taxon>Spiralia</taxon>
        <taxon>Lophotrochozoa</taxon>
        <taxon>Mollusca</taxon>
        <taxon>Gastropoda</taxon>
        <taxon>Heterobranchia</taxon>
        <taxon>Euthyneura</taxon>
        <taxon>Panpulmonata</taxon>
        <taxon>Sacoglossa</taxon>
        <taxon>Placobranchoidea</taxon>
        <taxon>Plakobranchidae</taxon>
        <taxon>Plakobranchus</taxon>
    </lineage>
</organism>
<dbReference type="AlphaFoldDB" id="A0AAV4AXE0"/>
<proteinExistence type="predicted"/>
<keyword evidence="2" id="KW-1185">Reference proteome</keyword>
<protein>
    <submittedName>
        <fullName evidence="1">Uncharacterized protein</fullName>
    </submittedName>
</protein>
<name>A0AAV4AXE0_9GAST</name>